<evidence type="ECO:0000313" key="2">
    <source>
        <dbReference type="Proteomes" id="UP000199501"/>
    </source>
</evidence>
<dbReference type="EMBL" id="FMZZ01000012">
    <property type="protein sequence ID" value="SDD52596.1"/>
    <property type="molecule type" value="Genomic_DNA"/>
</dbReference>
<accession>A0A1G6VIB3</accession>
<keyword evidence="2" id="KW-1185">Reference proteome</keyword>
<gene>
    <name evidence="1" type="ORF">SAMN05216174_112127</name>
</gene>
<evidence type="ECO:0000313" key="1">
    <source>
        <dbReference type="EMBL" id="SDD52596.1"/>
    </source>
</evidence>
<dbReference type="AlphaFoldDB" id="A0A1G6VIB3"/>
<dbReference type="Proteomes" id="UP000199501">
    <property type="component" value="Unassembled WGS sequence"/>
</dbReference>
<sequence length="54" mass="5917">MGDFEPFWEFVSGPLVGSQHFGEVQVDGLSGDLTVYLRDGSGASLWSKTLRPSR</sequence>
<reference evidence="2" key="1">
    <citation type="submission" date="2016-10" db="EMBL/GenBank/DDBJ databases">
        <authorList>
            <person name="Varghese N."/>
            <person name="Submissions S."/>
        </authorList>
    </citation>
    <scope>NUCLEOTIDE SEQUENCE [LARGE SCALE GENOMIC DNA]</scope>
    <source>
        <strain evidence="2">IBRC-M 10403</strain>
    </source>
</reference>
<name>A0A1G6VIB3_9PSEU</name>
<dbReference type="STRING" id="1271860.SAMN05216174_112127"/>
<organism evidence="1 2">
    <name type="scientific">Actinokineospora iranica</name>
    <dbReference type="NCBI Taxonomy" id="1271860"/>
    <lineage>
        <taxon>Bacteria</taxon>
        <taxon>Bacillati</taxon>
        <taxon>Actinomycetota</taxon>
        <taxon>Actinomycetes</taxon>
        <taxon>Pseudonocardiales</taxon>
        <taxon>Pseudonocardiaceae</taxon>
        <taxon>Actinokineospora</taxon>
    </lineage>
</organism>
<proteinExistence type="predicted"/>
<protein>
    <submittedName>
        <fullName evidence="1">Alkaline phosphatase D</fullName>
    </submittedName>
</protein>